<dbReference type="GO" id="GO:0003700">
    <property type="term" value="F:DNA-binding transcription factor activity"/>
    <property type="evidence" value="ECO:0007669"/>
    <property type="project" value="InterPro"/>
</dbReference>
<dbReference type="Pfam" id="PF02311">
    <property type="entry name" value="AraC_binding"/>
    <property type="match status" value="1"/>
</dbReference>
<evidence type="ECO:0000256" key="1">
    <source>
        <dbReference type="ARBA" id="ARBA00023015"/>
    </source>
</evidence>
<evidence type="ECO:0000313" key="6">
    <source>
        <dbReference type="Proteomes" id="UP000426246"/>
    </source>
</evidence>
<name>A0A6B8RGN6_9BACL</name>
<dbReference type="KEGG" id="ppsc:EHS13_06365"/>
<dbReference type="InterPro" id="IPR020449">
    <property type="entry name" value="Tscrpt_reg_AraC-type_HTH"/>
</dbReference>
<protein>
    <submittedName>
        <fullName evidence="5">AraC family transcriptional regulator</fullName>
    </submittedName>
</protein>
<dbReference type="InterPro" id="IPR018060">
    <property type="entry name" value="HTH_AraC"/>
</dbReference>
<accession>A0A6B8RGN6</accession>
<dbReference type="RefSeq" id="WP_155699543.1">
    <property type="nucleotide sequence ID" value="NZ_CP034235.1"/>
</dbReference>
<dbReference type="SUPFAM" id="SSF51215">
    <property type="entry name" value="Regulatory protein AraC"/>
    <property type="match status" value="1"/>
</dbReference>
<keyword evidence="1" id="KW-0805">Transcription regulation</keyword>
<dbReference type="PANTHER" id="PTHR43280">
    <property type="entry name" value="ARAC-FAMILY TRANSCRIPTIONAL REGULATOR"/>
    <property type="match status" value="1"/>
</dbReference>
<evidence type="ECO:0000256" key="2">
    <source>
        <dbReference type="ARBA" id="ARBA00023125"/>
    </source>
</evidence>
<feature type="domain" description="HTH araC/xylS-type" evidence="4">
    <location>
        <begin position="181"/>
        <end position="280"/>
    </location>
</feature>
<dbReference type="AlphaFoldDB" id="A0A6B8RGN6"/>
<dbReference type="PROSITE" id="PS00041">
    <property type="entry name" value="HTH_ARAC_FAMILY_1"/>
    <property type="match status" value="1"/>
</dbReference>
<dbReference type="SUPFAM" id="SSF46689">
    <property type="entry name" value="Homeodomain-like"/>
    <property type="match status" value="2"/>
</dbReference>
<dbReference type="GO" id="GO:0043565">
    <property type="term" value="F:sequence-specific DNA binding"/>
    <property type="evidence" value="ECO:0007669"/>
    <property type="project" value="InterPro"/>
</dbReference>
<reference evidence="6" key="1">
    <citation type="submission" date="2018-11" db="EMBL/GenBank/DDBJ databases">
        <title>Complete genome sequence of Paenibacillus sp. ML311-T8.</title>
        <authorList>
            <person name="Nam Y.-D."/>
            <person name="Kang J."/>
            <person name="Chung W.-H."/>
            <person name="Park Y.S."/>
        </authorList>
    </citation>
    <scope>NUCLEOTIDE SEQUENCE [LARGE SCALE GENOMIC DNA]</scope>
    <source>
        <strain evidence="6">ML311-T8</strain>
    </source>
</reference>
<evidence type="ECO:0000259" key="4">
    <source>
        <dbReference type="PROSITE" id="PS01124"/>
    </source>
</evidence>
<dbReference type="Gene3D" id="1.10.10.60">
    <property type="entry name" value="Homeodomain-like"/>
    <property type="match status" value="2"/>
</dbReference>
<dbReference type="PRINTS" id="PR00032">
    <property type="entry name" value="HTHARAC"/>
</dbReference>
<dbReference type="Gene3D" id="2.60.120.10">
    <property type="entry name" value="Jelly Rolls"/>
    <property type="match status" value="1"/>
</dbReference>
<dbReference type="SMART" id="SM00342">
    <property type="entry name" value="HTH_ARAC"/>
    <property type="match status" value="1"/>
</dbReference>
<dbReference type="PROSITE" id="PS01124">
    <property type="entry name" value="HTH_ARAC_FAMILY_2"/>
    <property type="match status" value="1"/>
</dbReference>
<dbReference type="Proteomes" id="UP000426246">
    <property type="component" value="Chromosome"/>
</dbReference>
<dbReference type="Pfam" id="PF12833">
    <property type="entry name" value="HTH_18"/>
    <property type="match status" value="1"/>
</dbReference>
<dbReference type="InterPro" id="IPR003313">
    <property type="entry name" value="AraC-bd"/>
</dbReference>
<dbReference type="OrthoDB" id="241790at2"/>
<gene>
    <name evidence="5" type="ORF">EHS13_06365</name>
</gene>
<organism evidence="5 6">
    <name type="scientific">Paenibacillus psychroresistens</name>
    <dbReference type="NCBI Taxonomy" id="1778678"/>
    <lineage>
        <taxon>Bacteria</taxon>
        <taxon>Bacillati</taxon>
        <taxon>Bacillota</taxon>
        <taxon>Bacilli</taxon>
        <taxon>Bacillales</taxon>
        <taxon>Paenibacillaceae</taxon>
        <taxon>Paenibacillus</taxon>
    </lineage>
</organism>
<dbReference type="InterPro" id="IPR037923">
    <property type="entry name" value="HTH-like"/>
</dbReference>
<evidence type="ECO:0000256" key="3">
    <source>
        <dbReference type="ARBA" id="ARBA00023163"/>
    </source>
</evidence>
<dbReference type="EMBL" id="CP034235">
    <property type="protein sequence ID" value="QGQ94536.1"/>
    <property type="molecule type" value="Genomic_DNA"/>
</dbReference>
<dbReference type="PANTHER" id="PTHR43280:SF2">
    <property type="entry name" value="HTH-TYPE TRANSCRIPTIONAL REGULATOR EXSA"/>
    <property type="match status" value="1"/>
</dbReference>
<dbReference type="InterPro" id="IPR018062">
    <property type="entry name" value="HTH_AraC-typ_CS"/>
</dbReference>
<dbReference type="InterPro" id="IPR009057">
    <property type="entry name" value="Homeodomain-like_sf"/>
</dbReference>
<dbReference type="InterPro" id="IPR014710">
    <property type="entry name" value="RmlC-like_jellyroll"/>
</dbReference>
<sequence length="281" mass="32843">MKQIVPDRLMLEDYMSNEATLRVYHFEIFKTSLLHWHEFYELVLVIAGTATHGLNGKSIPLRRGSLFLLTPADFHEINVTPGESLLFYNVIFSGIRLDEPLINMLFEQDQQHYYDFTEPETKRLEVEFTLMQTEENQQQIGQDRLIQGALERILIELVRAIQVLSVAQISINKPLIQPSIRKAMIYIEHHFRENITLEEVARQAQLVPNYFSTCFRKMTSITFQQYLQDLRIHFAKSLLQASRLLSVTEICYASGFNNLSHFIRVFKQKTGYSPNVFRGHL</sequence>
<proteinExistence type="predicted"/>
<keyword evidence="6" id="KW-1185">Reference proteome</keyword>
<keyword evidence="3" id="KW-0804">Transcription</keyword>
<keyword evidence="2" id="KW-0238">DNA-binding</keyword>
<evidence type="ECO:0000313" key="5">
    <source>
        <dbReference type="EMBL" id="QGQ94536.1"/>
    </source>
</evidence>